<evidence type="ECO:0000313" key="1">
    <source>
        <dbReference type="EMBL" id="NYZ66936.1"/>
    </source>
</evidence>
<dbReference type="EMBL" id="JACCKB010000019">
    <property type="protein sequence ID" value="NYZ66936.1"/>
    <property type="molecule type" value="Genomic_DNA"/>
</dbReference>
<reference evidence="1 2" key="1">
    <citation type="submission" date="2020-07" db="EMBL/GenBank/DDBJ databases">
        <title>Endozoicomonas sp. nov., isolated from sediment.</title>
        <authorList>
            <person name="Gu T."/>
        </authorList>
    </citation>
    <scope>NUCLEOTIDE SEQUENCE [LARGE SCALE GENOMIC DNA]</scope>
    <source>
        <strain evidence="1 2">SM1973</strain>
    </source>
</reference>
<name>A0A853IH84_9GAMM</name>
<comment type="caution">
    <text evidence="1">The sequence shown here is derived from an EMBL/GenBank/DDBJ whole genome shotgun (WGS) entry which is preliminary data.</text>
</comment>
<accession>A0A853IH84</accession>
<dbReference type="AlphaFoldDB" id="A0A853IH84"/>
<dbReference type="Proteomes" id="UP000569732">
    <property type="component" value="Unassembled WGS sequence"/>
</dbReference>
<protein>
    <submittedName>
        <fullName evidence="1">Uncharacterized protein</fullName>
    </submittedName>
</protein>
<evidence type="ECO:0000313" key="2">
    <source>
        <dbReference type="Proteomes" id="UP000569732"/>
    </source>
</evidence>
<gene>
    <name evidence="1" type="ORF">H0A36_13020</name>
</gene>
<proteinExistence type="predicted"/>
<sequence>MDQVVEQAIKQQVLAIFAESKNKPTYVEKALFLITRWRTPILNVIF</sequence>
<organism evidence="1 2">
    <name type="scientific">Spartinivicinus marinus</name>
    <dbReference type="NCBI Taxonomy" id="2994442"/>
    <lineage>
        <taxon>Bacteria</taxon>
        <taxon>Pseudomonadati</taxon>
        <taxon>Pseudomonadota</taxon>
        <taxon>Gammaproteobacteria</taxon>
        <taxon>Oceanospirillales</taxon>
        <taxon>Zooshikellaceae</taxon>
        <taxon>Spartinivicinus</taxon>
    </lineage>
</organism>
<keyword evidence="2" id="KW-1185">Reference proteome</keyword>
<dbReference type="RefSeq" id="WP_180568960.1">
    <property type="nucleotide sequence ID" value="NZ_JACCKB010000019.1"/>
</dbReference>